<keyword evidence="13" id="KW-1185">Reference proteome</keyword>
<proteinExistence type="inferred from homology"/>
<feature type="transmembrane region" description="Helical" evidence="11">
    <location>
        <begin position="110"/>
        <end position="132"/>
    </location>
</feature>
<dbReference type="STRING" id="1157962.A0A250XCT8"/>
<evidence type="ECO:0000256" key="11">
    <source>
        <dbReference type="SAM" id="Phobius"/>
    </source>
</evidence>
<dbReference type="Proteomes" id="UP000232323">
    <property type="component" value="Unassembled WGS sequence"/>
</dbReference>
<dbReference type="PRINTS" id="PR00660">
    <property type="entry name" value="ERLUMENR"/>
</dbReference>
<keyword evidence="5" id="KW-0256">Endoplasmic reticulum</keyword>
<dbReference type="GO" id="GO:0005789">
    <property type="term" value="C:endoplasmic reticulum membrane"/>
    <property type="evidence" value="ECO:0007669"/>
    <property type="project" value="UniProtKB-SubCell"/>
</dbReference>
<dbReference type="PANTHER" id="PTHR10585">
    <property type="entry name" value="ER LUMEN PROTEIN RETAINING RECEPTOR"/>
    <property type="match status" value="1"/>
</dbReference>
<dbReference type="InterPro" id="IPR000133">
    <property type="entry name" value="ER_ret_rcpt"/>
</dbReference>
<keyword evidence="10" id="KW-0675">Receptor</keyword>
<protein>
    <recommendedName>
        <fullName evidence="14">ER lumen protein-retaining receptor</fullName>
    </recommendedName>
</protein>
<accession>A0A250XCT8</accession>
<evidence type="ECO:0000256" key="8">
    <source>
        <dbReference type="ARBA" id="ARBA00022989"/>
    </source>
</evidence>
<dbReference type="GO" id="GO:0046923">
    <property type="term" value="F:ER retention sequence binding"/>
    <property type="evidence" value="ECO:0007669"/>
    <property type="project" value="InterPro"/>
</dbReference>
<dbReference type="GO" id="GO:0006621">
    <property type="term" value="P:protein retention in ER lumen"/>
    <property type="evidence" value="ECO:0007669"/>
    <property type="project" value="InterPro"/>
</dbReference>
<feature type="transmembrane region" description="Helical" evidence="11">
    <location>
        <begin position="144"/>
        <end position="162"/>
    </location>
</feature>
<dbReference type="OrthoDB" id="7694678at2759"/>
<feature type="transmembrane region" description="Helical" evidence="11">
    <location>
        <begin position="30"/>
        <end position="48"/>
    </location>
</feature>
<comment type="subcellular location">
    <subcellularLocation>
        <location evidence="1">Endoplasmic reticulum membrane</location>
        <topology evidence="1">Multi-pass membrane protein</topology>
    </subcellularLocation>
</comment>
<gene>
    <name evidence="12" type="ORF">CEUSTIGMA_g8340.t1</name>
</gene>
<dbReference type="GO" id="GO:0015031">
    <property type="term" value="P:protein transport"/>
    <property type="evidence" value="ECO:0007669"/>
    <property type="project" value="UniProtKB-KW"/>
</dbReference>
<feature type="transmembrane region" description="Helical" evidence="11">
    <location>
        <begin position="54"/>
        <end position="71"/>
    </location>
</feature>
<feature type="transmembrane region" description="Helical" evidence="11">
    <location>
        <begin position="83"/>
        <end position="104"/>
    </location>
</feature>
<evidence type="ECO:0000313" key="13">
    <source>
        <dbReference type="Proteomes" id="UP000232323"/>
    </source>
</evidence>
<evidence type="ECO:0008006" key="14">
    <source>
        <dbReference type="Google" id="ProtNLM"/>
    </source>
</evidence>
<evidence type="ECO:0000256" key="10">
    <source>
        <dbReference type="ARBA" id="ARBA00023170"/>
    </source>
</evidence>
<feature type="transmembrane region" description="Helical" evidence="11">
    <location>
        <begin position="242"/>
        <end position="263"/>
    </location>
</feature>
<evidence type="ECO:0000256" key="7">
    <source>
        <dbReference type="ARBA" id="ARBA00022927"/>
    </source>
</evidence>
<sequence>MGSDDTLGKVKDPLVALIKWVKSRSSREKLMMGVAAGVLGLMILWKTIRDHDTLFILAETAHFLGIGVLMFKMQSRKSAAGLSLQSQILTAGFLCVRLICSFMMEYDIHTVLDGLTLLATAGVVACLIFQPAVKQTYQRDQDRLQWYFVMGPCLLVAFFAHPKTNHWFVFRLMWAFCVYLEAVSVLPQLRMMQKAKVVEKFTAHYVFLLGVSRFFSCAHWVLQILEGNRVLMSALGSGLWPVMVLLSEVVQTFILADFCFYYVKSYADGTGVVRLPTGIV</sequence>
<keyword evidence="3" id="KW-0813">Transport</keyword>
<keyword evidence="4 11" id="KW-0812">Transmembrane</keyword>
<reference evidence="12 13" key="1">
    <citation type="submission" date="2017-08" db="EMBL/GenBank/DDBJ databases">
        <title>Acidophilic green algal genome provides insights into adaptation to an acidic environment.</title>
        <authorList>
            <person name="Hirooka S."/>
            <person name="Hirose Y."/>
            <person name="Kanesaki Y."/>
            <person name="Higuchi S."/>
            <person name="Fujiwara T."/>
            <person name="Onuma R."/>
            <person name="Era A."/>
            <person name="Ohbayashi R."/>
            <person name="Uzuka A."/>
            <person name="Nozaki H."/>
            <person name="Yoshikawa H."/>
            <person name="Miyagishima S.Y."/>
        </authorList>
    </citation>
    <scope>NUCLEOTIDE SEQUENCE [LARGE SCALE GENOMIC DNA]</scope>
    <source>
        <strain evidence="12 13">NIES-2499</strain>
    </source>
</reference>
<keyword evidence="8 11" id="KW-1133">Transmembrane helix</keyword>
<evidence type="ECO:0000256" key="5">
    <source>
        <dbReference type="ARBA" id="ARBA00022824"/>
    </source>
</evidence>
<evidence type="ECO:0000313" key="12">
    <source>
        <dbReference type="EMBL" id="GAX80905.1"/>
    </source>
</evidence>
<name>A0A250XCT8_9CHLO</name>
<evidence type="ECO:0000256" key="1">
    <source>
        <dbReference type="ARBA" id="ARBA00004477"/>
    </source>
</evidence>
<dbReference type="GO" id="GO:0016192">
    <property type="term" value="P:vesicle-mediated transport"/>
    <property type="evidence" value="ECO:0007669"/>
    <property type="project" value="UniProtKB-KW"/>
</dbReference>
<evidence type="ECO:0000256" key="2">
    <source>
        <dbReference type="ARBA" id="ARBA00010120"/>
    </source>
</evidence>
<feature type="transmembrane region" description="Helical" evidence="11">
    <location>
        <begin position="168"/>
        <end position="189"/>
    </location>
</feature>
<keyword evidence="7" id="KW-0653">Protein transport</keyword>
<comment type="caution">
    <text evidence="12">The sequence shown here is derived from an EMBL/GenBank/DDBJ whole genome shotgun (WGS) entry which is preliminary data.</text>
</comment>
<comment type="similarity">
    <text evidence="2">Belongs to the ERD2 family.</text>
</comment>
<keyword evidence="6" id="KW-0931">ER-Golgi transport</keyword>
<dbReference type="Pfam" id="PF00810">
    <property type="entry name" value="ER_lumen_recept"/>
    <property type="match status" value="1"/>
</dbReference>
<dbReference type="AlphaFoldDB" id="A0A250XCT8"/>
<organism evidence="12 13">
    <name type="scientific">Chlamydomonas eustigma</name>
    <dbReference type="NCBI Taxonomy" id="1157962"/>
    <lineage>
        <taxon>Eukaryota</taxon>
        <taxon>Viridiplantae</taxon>
        <taxon>Chlorophyta</taxon>
        <taxon>core chlorophytes</taxon>
        <taxon>Chlorophyceae</taxon>
        <taxon>CS clade</taxon>
        <taxon>Chlamydomonadales</taxon>
        <taxon>Chlamydomonadaceae</taxon>
        <taxon>Chlamydomonas</taxon>
    </lineage>
</organism>
<evidence type="ECO:0000256" key="6">
    <source>
        <dbReference type="ARBA" id="ARBA00022892"/>
    </source>
</evidence>
<feature type="transmembrane region" description="Helical" evidence="11">
    <location>
        <begin position="201"/>
        <end position="222"/>
    </location>
</feature>
<dbReference type="EMBL" id="BEGY01000058">
    <property type="protein sequence ID" value="GAX80905.1"/>
    <property type="molecule type" value="Genomic_DNA"/>
</dbReference>
<evidence type="ECO:0000256" key="4">
    <source>
        <dbReference type="ARBA" id="ARBA00022692"/>
    </source>
</evidence>
<evidence type="ECO:0000256" key="9">
    <source>
        <dbReference type="ARBA" id="ARBA00023136"/>
    </source>
</evidence>
<keyword evidence="9 11" id="KW-0472">Membrane</keyword>
<evidence type="ECO:0000256" key="3">
    <source>
        <dbReference type="ARBA" id="ARBA00022448"/>
    </source>
</evidence>